<dbReference type="PANTHER" id="PTHR46468:SF1">
    <property type="entry name" value="SENTRIN-SPECIFIC PROTEASE 8"/>
    <property type="match status" value="1"/>
</dbReference>
<organism evidence="2 3">
    <name type="scientific">Zostera marina</name>
    <name type="common">Eelgrass</name>
    <dbReference type="NCBI Taxonomy" id="29655"/>
    <lineage>
        <taxon>Eukaryota</taxon>
        <taxon>Viridiplantae</taxon>
        <taxon>Streptophyta</taxon>
        <taxon>Embryophyta</taxon>
        <taxon>Tracheophyta</taxon>
        <taxon>Spermatophyta</taxon>
        <taxon>Magnoliopsida</taxon>
        <taxon>Liliopsida</taxon>
        <taxon>Zosteraceae</taxon>
        <taxon>Zostera</taxon>
    </lineage>
</organism>
<dbReference type="EMBL" id="LFYR01000682">
    <property type="protein sequence ID" value="KMZ71259.1"/>
    <property type="molecule type" value="Genomic_DNA"/>
</dbReference>
<gene>
    <name evidence="2" type="ORF">ZOSMA_184G00100</name>
</gene>
<dbReference type="GO" id="GO:0008234">
    <property type="term" value="F:cysteine-type peptidase activity"/>
    <property type="evidence" value="ECO:0007669"/>
    <property type="project" value="UniProtKB-KW"/>
</dbReference>
<protein>
    <submittedName>
        <fullName evidence="2">Uncharacterized protein</fullName>
    </submittedName>
</protein>
<evidence type="ECO:0000256" key="1">
    <source>
        <dbReference type="ARBA" id="ARBA00022807"/>
    </source>
</evidence>
<comment type="caution">
    <text evidence="2">The sequence shown here is derived from an EMBL/GenBank/DDBJ whole genome shotgun (WGS) entry which is preliminary data.</text>
</comment>
<proteinExistence type="predicted"/>
<keyword evidence="1" id="KW-0788">Thiol protease</keyword>
<dbReference type="GO" id="GO:0000338">
    <property type="term" value="P:protein deneddylation"/>
    <property type="evidence" value="ECO:0000318"/>
    <property type="project" value="GO_Central"/>
</dbReference>
<reference evidence="3" key="1">
    <citation type="journal article" date="2016" name="Nature">
        <title>The genome of the seagrass Zostera marina reveals angiosperm adaptation to the sea.</title>
        <authorList>
            <person name="Olsen J.L."/>
            <person name="Rouze P."/>
            <person name="Verhelst B."/>
            <person name="Lin Y.-C."/>
            <person name="Bayer T."/>
            <person name="Collen J."/>
            <person name="Dattolo E."/>
            <person name="De Paoli E."/>
            <person name="Dittami S."/>
            <person name="Maumus F."/>
            <person name="Michel G."/>
            <person name="Kersting A."/>
            <person name="Lauritano C."/>
            <person name="Lohaus R."/>
            <person name="Toepel M."/>
            <person name="Tonon T."/>
            <person name="Vanneste K."/>
            <person name="Amirebrahimi M."/>
            <person name="Brakel J."/>
            <person name="Bostroem C."/>
            <person name="Chovatia M."/>
            <person name="Grimwood J."/>
            <person name="Jenkins J.W."/>
            <person name="Jueterbock A."/>
            <person name="Mraz A."/>
            <person name="Stam W.T."/>
            <person name="Tice H."/>
            <person name="Bornberg-Bauer E."/>
            <person name="Green P.J."/>
            <person name="Pearson G.A."/>
            <person name="Procaccini G."/>
            <person name="Duarte C.M."/>
            <person name="Schmutz J."/>
            <person name="Reusch T.B.H."/>
            <person name="Van de Peer Y."/>
        </authorList>
    </citation>
    <scope>NUCLEOTIDE SEQUENCE [LARGE SCALE GENOMIC DNA]</scope>
    <source>
        <strain evidence="3">cv. Finnish</strain>
    </source>
</reference>
<keyword evidence="1" id="KW-0645">Protease</keyword>
<dbReference type="Proteomes" id="UP000036987">
    <property type="component" value="Unassembled WGS sequence"/>
</dbReference>
<dbReference type="GO" id="GO:0019784">
    <property type="term" value="F:deNEDDylase activity"/>
    <property type="evidence" value="ECO:0000318"/>
    <property type="project" value="GO_Central"/>
</dbReference>
<keyword evidence="3" id="KW-1185">Reference proteome</keyword>
<keyword evidence="1" id="KW-0378">Hydrolase</keyword>
<dbReference type="AlphaFoldDB" id="A0A0K9PQN2"/>
<evidence type="ECO:0000313" key="2">
    <source>
        <dbReference type="EMBL" id="KMZ71259.1"/>
    </source>
</evidence>
<dbReference type="PANTHER" id="PTHR46468">
    <property type="entry name" value="SENTRIN-SPECIFIC PROTEASE 8"/>
    <property type="match status" value="1"/>
</dbReference>
<dbReference type="InterPro" id="IPR044613">
    <property type="entry name" value="Nep1/2-like"/>
</dbReference>
<sequence length="693" mass="78723">MPPFQMKILCTQMDFCNVSLSDSDVDGETTSSYAPRHGITGSSRIAYQRETIGVSRSRVSTSADAGEVLRSHINSQLDDGPKVKRKDPQVSIFPFVYTGDGPSQECREDLVVCKTSCAGKEYQKIDSPVVLQGFELYEYMLVEPCQNLEITSDEVSNDVTIYVTPPPPKMFIPPNLQTLELPVVDISSPQPLPESNATHVLKSSTNQSICPPSFELLDQSYMDVCDNTQPSVVSNIPVRVVTNSVTKPSTPYTYSKSNLILVVEEGQSMYSQLCNDVRYSKISGTRPNGSAYTQLRLNEDYMSPEKTIEFLNDMRTPLLNVGTSQANSIFISSLDFWASVVASADALENTVNPPRIGDLSDVARKINFSQSDIITTESPYVSSMIKRVKDRNAEKVANKRKKDRELHLIATNNGALGPKLNEETKRLVMKPEYRSSSFYLIANDTVTCLGQHLNDILQHKTYDVMLVEVFFGVIHAELAEKCVHGSKFQFVNPELFDDEYDDRTSRVVPQLVNSRDVEIHQNVVCASMNGDFKRHGRFYIIAMKTMAHWHFLLWSRAENKYTHYDSNREIRGAVNTGAAKRTAMWMTKWFEKFLFIGRHSDPEFVDCLTFPQEINPKLDGGLYMFHGISSLIDYLHIEDGLFNDISLDEQMLWKKSDVPILRNCLFRRLAERMEYSDWTVKMKNSNIRKRRFK</sequence>
<accession>A0A0K9PQN2</accession>
<name>A0A0K9PQN2_ZOSMR</name>
<evidence type="ECO:0000313" key="3">
    <source>
        <dbReference type="Proteomes" id="UP000036987"/>
    </source>
</evidence>